<name>A0A428Z7E4_KIBAR</name>
<dbReference type="Pfam" id="PF14014">
    <property type="entry name" value="DUF4230"/>
    <property type="match status" value="1"/>
</dbReference>
<dbReference type="RefSeq" id="WP_037269382.1">
    <property type="nucleotide sequence ID" value="NZ_QHKI01000019.1"/>
</dbReference>
<dbReference type="AlphaFoldDB" id="A0A428Z7E4"/>
<evidence type="ECO:0000313" key="1">
    <source>
        <dbReference type="EMBL" id="RSM83565.1"/>
    </source>
</evidence>
<proteinExistence type="predicted"/>
<dbReference type="OrthoDB" id="3366858at2"/>
<protein>
    <submittedName>
        <fullName evidence="1">DUF4230 domain-containing protein</fullName>
    </submittedName>
</protein>
<accession>A0A428Z7E4</accession>
<dbReference type="Proteomes" id="UP000287547">
    <property type="component" value="Unassembled WGS sequence"/>
</dbReference>
<organism evidence="1 2">
    <name type="scientific">Kibdelosporangium aridum</name>
    <dbReference type="NCBI Taxonomy" id="2030"/>
    <lineage>
        <taxon>Bacteria</taxon>
        <taxon>Bacillati</taxon>
        <taxon>Actinomycetota</taxon>
        <taxon>Actinomycetes</taxon>
        <taxon>Pseudonocardiales</taxon>
        <taxon>Pseudonocardiaceae</taxon>
        <taxon>Kibdelosporangium</taxon>
    </lineage>
</organism>
<sequence>MTTRWIRPAALIVAGLLVVAAVLQIVGLLPKFGTSTIDRSQPAVLQAMRDLSQYHAAAGDYQVVVDIEKDVAWVPSSIAGERTLFVAAGSIDAFVDFGKLADGNIILSEDRTSVELKLPPPQLAKPNLDNQRSYVFSQERGLLDTLGALVEPPQQQQFYVAAEQKISEAAQRSGLIERARNNTRAMLTGMMQALGYRVTFQETAPPE</sequence>
<comment type="caution">
    <text evidence="1">The sequence shown here is derived from an EMBL/GenBank/DDBJ whole genome shotgun (WGS) entry which is preliminary data.</text>
</comment>
<dbReference type="EMBL" id="QHKI01000019">
    <property type="protein sequence ID" value="RSM83565.1"/>
    <property type="molecule type" value="Genomic_DNA"/>
</dbReference>
<gene>
    <name evidence="1" type="ORF">DMH04_23285</name>
</gene>
<dbReference type="InterPro" id="IPR025324">
    <property type="entry name" value="DUF4230"/>
</dbReference>
<reference evidence="1 2" key="1">
    <citation type="submission" date="2018-05" db="EMBL/GenBank/DDBJ databases">
        <title>Evolution of GPA BGCs.</title>
        <authorList>
            <person name="Waglechner N."/>
            <person name="Wright G.D."/>
        </authorList>
    </citation>
    <scope>NUCLEOTIDE SEQUENCE [LARGE SCALE GENOMIC DNA]</scope>
    <source>
        <strain evidence="1 2">A82846</strain>
    </source>
</reference>
<evidence type="ECO:0000313" key="2">
    <source>
        <dbReference type="Proteomes" id="UP000287547"/>
    </source>
</evidence>